<feature type="transmembrane region" description="Helical" evidence="3">
    <location>
        <begin position="471"/>
        <end position="494"/>
    </location>
</feature>
<feature type="compositionally biased region" description="Polar residues" evidence="2">
    <location>
        <begin position="591"/>
        <end position="610"/>
    </location>
</feature>
<feature type="region of interest" description="Disordered" evidence="2">
    <location>
        <begin position="591"/>
        <end position="624"/>
    </location>
</feature>
<evidence type="ECO:0000256" key="1">
    <source>
        <dbReference type="SAM" id="Coils"/>
    </source>
</evidence>
<proteinExistence type="predicted"/>
<evidence type="ECO:0000313" key="5">
    <source>
        <dbReference type="Proteomes" id="UP000054908"/>
    </source>
</evidence>
<keyword evidence="5" id="KW-1185">Reference proteome</keyword>
<feature type="transmembrane region" description="Helical" evidence="3">
    <location>
        <begin position="30"/>
        <end position="50"/>
    </location>
</feature>
<feature type="transmembrane region" description="Helical" evidence="3">
    <location>
        <begin position="169"/>
        <end position="187"/>
    </location>
</feature>
<keyword evidence="3" id="KW-0472">Membrane</keyword>
<dbReference type="AlphaFoldDB" id="A0A0W0VW37"/>
<feature type="coiled-coil region" evidence="1">
    <location>
        <begin position="120"/>
        <end position="158"/>
    </location>
</feature>
<evidence type="ECO:0000256" key="3">
    <source>
        <dbReference type="SAM" id="Phobius"/>
    </source>
</evidence>
<gene>
    <name evidence="4" type="ORF">Lmac_3062</name>
</gene>
<feature type="transmembrane region" description="Helical" evidence="3">
    <location>
        <begin position="341"/>
        <end position="362"/>
    </location>
</feature>
<keyword evidence="3" id="KW-1133">Transmembrane helix</keyword>
<accession>A0A0W0VW37</accession>
<feature type="transmembrane region" description="Helical" evidence="3">
    <location>
        <begin position="313"/>
        <end position="335"/>
    </location>
</feature>
<reference evidence="4 5" key="1">
    <citation type="submission" date="2015-11" db="EMBL/GenBank/DDBJ databases">
        <title>Genomic analysis of 38 Legionella species identifies large and diverse effector repertoires.</title>
        <authorList>
            <person name="Burstein D."/>
            <person name="Amaro F."/>
            <person name="Zusman T."/>
            <person name="Lifshitz Z."/>
            <person name="Cohen O."/>
            <person name="Gilbert J.A."/>
            <person name="Pupko T."/>
            <person name="Shuman H.A."/>
            <person name="Segal G."/>
        </authorList>
    </citation>
    <scope>NUCLEOTIDE SEQUENCE [LARGE SCALE GENOMIC DNA]</scope>
    <source>
        <strain evidence="4 5">PX-1-G2-E2</strain>
    </source>
</reference>
<name>A0A0W0VW37_9GAMM</name>
<feature type="transmembrane region" description="Helical" evidence="3">
    <location>
        <begin position="199"/>
        <end position="220"/>
    </location>
</feature>
<comment type="caution">
    <text evidence="4">The sequence shown here is derived from an EMBL/GenBank/DDBJ whole genome shotgun (WGS) entry which is preliminary data.</text>
</comment>
<keyword evidence="3 4" id="KW-0812">Transmembrane</keyword>
<keyword evidence="1" id="KW-0175">Coiled coil</keyword>
<dbReference type="EMBL" id="LNYL01000051">
    <property type="protein sequence ID" value="KTD24189.1"/>
    <property type="molecule type" value="Genomic_DNA"/>
</dbReference>
<organism evidence="4 5">
    <name type="scientific">Legionella maceachernii</name>
    <dbReference type="NCBI Taxonomy" id="466"/>
    <lineage>
        <taxon>Bacteria</taxon>
        <taxon>Pseudomonadati</taxon>
        <taxon>Pseudomonadota</taxon>
        <taxon>Gammaproteobacteria</taxon>
        <taxon>Legionellales</taxon>
        <taxon>Legionellaceae</taxon>
        <taxon>Legionella</taxon>
    </lineage>
</organism>
<evidence type="ECO:0000313" key="4">
    <source>
        <dbReference type="EMBL" id="KTD24189.1"/>
    </source>
</evidence>
<sequence>MIKYLFDLVSESKQSASDEMHDWLMEPGGALAAASGSIVLITFSMLANHFSDDDPNAFKRYIAILWPYCRDTMKGLKNAYKGVRSTLQVVELLNGQNLSFLFVPVGVLLGGLSVLNRIWYRRMLTERKSMMKENAKLLEEIQNSRDITLENIDNYLKRIKKQTERQKRLGLLSATYGGIVDGLYLYVGVLGLCSLSPPALIAMSVFSFLYVTISIATRAYEEYDFQRKLRIAQAKIELAHSGKKIELMIEALQRTHSAVARDSQNSELLAQQLKIIAEFEKVVELFEEKRENYRSITTLSYTSAVLAGAKRGLYAYSALASLVFAVGTILVLASVPFPPALLISCISLGLVFLMAFIAHSVIHTFQHHRKQQKELEAENLSTDKKKLSHIQWLYNKCKKDVAELEPDQLELVRIAILDRMVIDPTPQFFFEEWFEVVRSFFSGVGKGSKAVGLMMNSLEEPDDKGHYHESIIMMGFIALSAFIHTLVFALRAYARMGRDPLEKVFITNKPKELALACDSTPSSIDSEDWFSRDDDYRGCGSSGPLIGESSSIDGVQKDTAMNPLQSCVIEPEQITPRLPVGEPPQGAQFSVLESEQTPKPSTESEPSVQAKTEKDSPKGQKPNSFSFVHSLYHVFAGSKQSSRPAPSSQRLPSQLVTEFGSSQMKSTIVGST</sequence>
<feature type="transmembrane region" description="Helical" evidence="3">
    <location>
        <begin position="98"/>
        <end position="120"/>
    </location>
</feature>
<feature type="region of interest" description="Disordered" evidence="2">
    <location>
        <begin position="638"/>
        <end position="672"/>
    </location>
</feature>
<dbReference type="STRING" id="466.Lmac_3062"/>
<evidence type="ECO:0000256" key="2">
    <source>
        <dbReference type="SAM" id="MobiDB-lite"/>
    </source>
</evidence>
<protein>
    <submittedName>
        <fullName evidence="4">Transmembrane protein</fullName>
    </submittedName>
</protein>
<dbReference type="Proteomes" id="UP000054908">
    <property type="component" value="Unassembled WGS sequence"/>
</dbReference>